<dbReference type="PATRIC" id="fig|324602.8.peg.3302"/>
<sequence length="147" mass="17111">MDEVTASQLARRIAEHRPALAKRVAGRLLRAFPELTHTLRLEENYDPVERMASVAVQPFGDLVRAILLFNTFEIAETELRWARGVLPRWGVAYEHTTTMIRWYFEELSQLPLSPAERLVVMEVEQYLLHLIARIYHSNEPNHHLVKA</sequence>
<protein>
    <recommendedName>
        <fullName evidence="3">Globin-sensor domain-containing protein</fullName>
    </recommendedName>
</protein>
<keyword evidence="2" id="KW-1185">Reference proteome</keyword>
<name>A9WFX6_CHLAA</name>
<organism evidence="1 2">
    <name type="scientific">Chloroflexus aurantiacus (strain ATCC 29366 / DSM 635 / J-10-fl)</name>
    <dbReference type="NCBI Taxonomy" id="324602"/>
    <lineage>
        <taxon>Bacteria</taxon>
        <taxon>Bacillati</taxon>
        <taxon>Chloroflexota</taxon>
        <taxon>Chloroflexia</taxon>
        <taxon>Chloroflexales</taxon>
        <taxon>Chloroflexineae</taxon>
        <taxon>Chloroflexaceae</taxon>
        <taxon>Chloroflexus</taxon>
    </lineage>
</organism>
<evidence type="ECO:0000313" key="2">
    <source>
        <dbReference type="Proteomes" id="UP000002008"/>
    </source>
</evidence>
<dbReference type="InParanoid" id="A9WFX6"/>
<dbReference type="HOGENOM" id="CLU_1833183_0_0_0"/>
<dbReference type="KEGG" id="cau:Caur_2931"/>
<gene>
    <name evidence="1" type="ordered locus">Caur_2931</name>
</gene>
<evidence type="ECO:0008006" key="3">
    <source>
        <dbReference type="Google" id="ProtNLM"/>
    </source>
</evidence>
<proteinExistence type="predicted"/>
<accession>A9WFX6</accession>
<dbReference type="AlphaFoldDB" id="A9WFX6"/>
<dbReference type="EnsemblBacteria" id="ABY36130">
    <property type="protein sequence ID" value="ABY36130"/>
    <property type="gene ID" value="Caur_2931"/>
</dbReference>
<dbReference type="RefSeq" id="WP_012258783.1">
    <property type="nucleotide sequence ID" value="NC_010175.1"/>
</dbReference>
<reference evidence="2" key="1">
    <citation type="journal article" date="2011" name="BMC Genomics">
        <title>Complete genome sequence of the filamentous anoxygenic phototrophic bacterium Chloroflexus aurantiacus.</title>
        <authorList>
            <person name="Tang K.H."/>
            <person name="Barry K."/>
            <person name="Chertkov O."/>
            <person name="Dalin E."/>
            <person name="Han C.S."/>
            <person name="Hauser L.J."/>
            <person name="Honchak B.M."/>
            <person name="Karbach L.E."/>
            <person name="Land M.L."/>
            <person name="Lapidus A."/>
            <person name="Larimer F.W."/>
            <person name="Mikhailova N."/>
            <person name="Pitluck S."/>
            <person name="Pierson B.K."/>
            <person name="Blankenship R.E."/>
        </authorList>
    </citation>
    <scope>NUCLEOTIDE SEQUENCE [LARGE SCALE GENOMIC DNA]</scope>
    <source>
        <strain evidence="2">ATCC 29366 / DSM 635 / J-10-fl</strain>
    </source>
</reference>
<dbReference type="Proteomes" id="UP000002008">
    <property type="component" value="Chromosome"/>
</dbReference>
<dbReference type="EMBL" id="CP000909">
    <property type="protein sequence ID" value="ABY36130.1"/>
    <property type="molecule type" value="Genomic_DNA"/>
</dbReference>
<evidence type="ECO:0000313" key="1">
    <source>
        <dbReference type="EMBL" id="ABY36130.1"/>
    </source>
</evidence>